<proteinExistence type="predicted"/>
<gene>
    <name evidence="1" type="ORF">M422DRAFT_252045</name>
</gene>
<evidence type="ECO:0000313" key="1">
    <source>
        <dbReference type="EMBL" id="KIJ44446.1"/>
    </source>
</evidence>
<dbReference type="Proteomes" id="UP000054279">
    <property type="component" value="Unassembled WGS sequence"/>
</dbReference>
<sequence>MLTFRYIWDVVNIDKQGSCGDQLSYTGRNLRERFEVAMGGTVALKLRADFAMCSILERPSYNIGVNDDVSQSIPHNHIPHRDREKALKDGDNDDYIRKVDAAAL</sequence>
<protein>
    <submittedName>
        <fullName evidence="1">Uncharacterized protein</fullName>
    </submittedName>
</protein>
<dbReference type="HOGENOM" id="CLU_2251779_0_0_1"/>
<keyword evidence="2" id="KW-1185">Reference proteome</keyword>
<organism evidence="1 2">
    <name type="scientific">Sphaerobolus stellatus (strain SS14)</name>
    <dbReference type="NCBI Taxonomy" id="990650"/>
    <lineage>
        <taxon>Eukaryota</taxon>
        <taxon>Fungi</taxon>
        <taxon>Dikarya</taxon>
        <taxon>Basidiomycota</taxon>
        <taxon>Agaricomycotina</taxon>
        <taxon>Agaricomycetes</taxon>
        <taxon>Phallomycetidae</taxon>
        <taxon>Geastrales</taxon>
        <taxon>Sphaerobolaceae</taxon>
        <taxon>Sphaerobolus</taxon>
    </lineage>
</organism>
<dbReference type="EMBL" id="KN837117">
    <property type="protein sequence ID" value="KIJ44446.1"/>
    <property type="molecule type" value="Genomic_DNA"/>
</dbReference>
<evidence type="ECO:0000313" key="2">
    <source>
        <dbReference type="Proteomes" id="UP000054279"/>
    </source>
</evidence>
<reference evidence="1 2" key="1">
    <citation type="submission" date="2014-06" db="EMBL/GenBank/DDBJ databases">
        <title>Evolutionary Origins and Diversification of the Mycorrhizal Mutualists.</title>
        <authorList>
            <consortium name="DOE Joint Genome Institute"/>
            <consortium name="Mycorrhizal Genomics Consortium"/>
            <person name="Kohler A."/>
            <person name="Kuo A."/>
            <person name="Nagy L.G."/>
            <person name="Floudas D."/>
            <person name="Copeland A."/>
            <person name="Barry K.W."/>
            <person name="Cichocki N."/>
            <person name="Veneault-Fourrey C."/>
            <person name="LaButti K."/>
            <person name="Lindquist E.A."/>
            <person name="Lipzen A."/>
            <person name="Lundell T."/>
            <person name="Morin E."/>
            <person name="Murat C."/>
            <person name="Riley R."/>
            <person name="Ohm R."/>
            <person name="Sun H."/>
            <person name="Tunlid A."/>
            <person name="Henrissat B."/>
            <person name="Grigoriev I.V."/>
            <person name="Hibbett D.S."/>
            <person name="Martin F."/>
        </authorList>
    </citation>
    <scope>NUCLEOTIDE SEQUENCE [LARGE SCALE GENOMIC DNA]</scope>
    <source>
        <strain evidence="1 2">SS14</strain>
    </source>
</reference>
<accession>A0A0C9W0N7</accession>
<dbReference type="AlphaFoldDB" id="A0A0C9W0N7"/>
<name>A0A0C9W0N7_SPHS4</name>